<proteinExistence type="predicted"/>
<organism evidence="1">
    <name type="scientific">bioreactor metagenome</name>
    <dbReference type="NCBI Taxonomy" id="1076179"/>
    <lineage>
        <taxon>unclassified sequences</taxon>
        <taxon>metagenomes</taxon>
        <taxon>ecological metagenomes</taxon>
    </lineage>
</organism>
<name>A0A645H264_9ZZZZ</name>
<accession>A0A645H264</accession>
<protein>
    <submittedName>
        <fullName evidence="1">Uncharacterized protein</fullName>
    </submittedName>
</protein>
<evidence type="ECO:0000313" key="1">
    <source>
        <dbReference type="EMBL" id="MPN33098.1"/>
    </source>
</evidence>
<dbReference type="InterPro" id="IPR011990">
    <property type="entry name" value="TPR-like_helical_dom_sf"/>
</dbReference>
<dbReference type="EMBL" id="VSSQ01085443">
    <property type="protein sequence ID" value="MPN33098.1"/>
    <property type="molecule type" value="Genomic_DNA"/>
</dbReference>
<dbReference type="Gene3D" id="1.25.40.10">
    <property type="entry name" value="Tetratricopeptide repeat domain"/>
    <property type="match status" value="1"/>
</dbReference>
<reference evidence="1" key="1">
    <citation type="submission" date="2019-08" db="EMBL/GenBank/DDBJ databases">
        <authorList>
            <person name="Kucharzyk K."/>
            <person name="Murdoch R.W."/>
            <person name="Higgins S."/>
            <person name="Loffler F."/>
        </authorList>
    </citation>
    <scope>NUCLEOTIDE SEQUENCE</scope>
</reference>
<comment type="caution">
    <text evidence="1">The sequence shown here is derived from an EMBL/GenBank/DDBJ whole genome shotgun (WGS) entry which is preliminary data.</text>
</comment>
<dbReference type="AlphaFoldDB" id="A0A645H264"/>
<sequence length="189" mass="20666">MQTINLDPTKAQNFYDLAKIQQQIGLLPDALKTYDQLITIITDSTQKSQIESEKESIKKIIAQNPNKKYSSSQDTDSNKVPTISLDSPTIQALASSDLIVADSQTVDQIVVSNITDSNSLSGTATLPANQKEISINNSQLSSSSQVYVSIISGGKNQNLQVVSKSKDSFTIGLSKPISEDIQFKWWIIN</sequence>
<gene>
    <name evidence="1" type="ORF">SDC9_180581</name>
</gene>